<keyword evidence="1" id="KW-0732">Signal</keyword>
<feature type="domain" description="SH3b" evidence="3">
    <location>
        <begin position="424"/>
        <end position="482"/>
    </location>
</feature>
<evidence type="ECO:0008006" key="6">
    <source>
        <dbReference type="Google" id="ProtNLM"/>
    </source>
</evidence>
<evidence type="ECO:0000313" key="4">
    <source>
        <dbReference type="EMBL" id="GEN54651.1"/>
    </source>
</evidence>
<dbReference type="EMBL" id="BJYD01000026">
    <property type="protein sequence ID" value="GEN54651.1"/>
    <property type="molecule type" value="Genomic_DNA"/>
</dbReference>
<evidence type="ECO:0000313" key="5">
    <source>
        <dbReference type="Proteomes" id="UP000321886"/>
    </source>
</evidence>
<sequence>MLRKLITSTSVLVATSLLLPAAINAEQSESWVVEESKESIQLNETTDVNVVRNELETTIQIEQNGQTVIEETEQLAEVTDVYYVGEEALVVVYRAGGSASSLYFDVYDITQAGIEKVYESQSYDRATIDFNEAQLEISYPEYDQDDVSTEPSAMLNDVYTIGTGEVTKKEGQEKFSAQSLVTTQSSTEVDEKYENPSYAEINRMLTEEAKNFNIPPEIVKAIAFQESGWQQYWGPDRTPVEHYESQCTEEKTRGMSWDGTNLKLGYDCIGIGIMQVSDYRFITDDQERQEEITKLATDIRYNIREGLKILETKWNYADHDLIPTVNSGDREAIENWYFAILAYNGLSQRNDPIANGYIAYQEKIFSRIKSYGLLNLTPFPTHKLNPDSDSLLSFGVDNVDTEGPVHESKHYFLPGEKVYVTAGSLNLRQSPNGLVVTGLSQGDALTITDVPVGSDSNTQHWMWYPVETAGGVKGYVASSYLSKKREPNAYRLSGINRYETSAALSNFGWHWNNPDVAVIGRGDLPIDSLTGSVLASYYDAPLLLTQTNELPETVNKELKRIGPSKIYLLGSEAAVSSTVETQLKNEYGAGNVVRLSGKTRFETAYEVADELSSNINVDEIFITTSDETSPDALSIASYAGQENTPILITLPYRLEDQIVKFIEENGVEKATIIGGTGAVHKKVEEELKSVVSEVERVSGDDRYSTSVEIADRYFNDRRIEDVFFARGQVIVDALAASPMAASYESPIILTRTDNVPSSVRKYIQGLPISPKQYYLGGDAAISDDTAYELLKIR</sequence>
<comment type="caution">
    <text evidence="4">The sequence shown here is derived from an EMBL/GenBank/DDBJ whole genome shotgun (WGS) entry which is preliminary data.</text>
</comment>
<feature type="signal peptide" evidence="1">
    <location>
        <begin position="1"/>
        <end position="25"/>
    </location>
</feature>
<dbReference type="OrthoDB" id="2690990at2"/>
<dbReference type="InterPro" id="IPR003646">
    <property type="entry name" value="SH3-like_bac-type"/>
</dbReference>
<dbReference type="RefSeq" id="WP_146817396.1">
    <property type="nucleotide sequence ID" value="NZ_BJYD01000026.1"/>
</dbReference>
<dbReference type="AlphaFoldDB" id="A0A511WWE4"/>
<evidence type="ECO:0000259" key="3">
    <source>
        <dbReference type="Pfam" id="PF08239"/>
    </source>
</evidence>
<organism evidence="4 5">
    <name type="scientific">Halobacillus faecis</name>
    <dbReference type="NCBI Taxonomy" id="360184"/>
    <lineage>
        <taxon>Bacteria</taxon>
        <taxon>Bacillati</taxon>
        <taxon>Bacillota</taxon>
        <taxon>Bacilli</taxon>
        <taxon>Bacillales</taxon>
        <taxon>Bacillaceae</taxon>
        <taxon>Halobacillus</taxon>
    </lineage>
</organism>
<keyword evidence="5" id="KW-1185">Reference proteome</keyword>
<dbReference type="InterPro" id="IPR008258">
    <property type="entry name" value="Transglycosylase_SLT_dom_1"/>
</dbReference>
<protein>
    <recommendedName>
        <fullName evidence="6">SH3b domain-containing protein</fullName>
    </recommendedName>
</protein>
<evidence type="ECO:0000256" key="1">
    <source>
        <dbReference type="SAM" id="SignalP"/>
    </source>
</evidence>
<dbReference type="PANTHER" id="PTHR30032:SF8">
    <property type="entry name" value="GERMINATION-SPECIFIC N-ACETYLMURAMOYL-L-ALANINE AMIDASE"/>
    <property type="match status" value="1"/>
</dbReference>
<gene>
    <name evidence="4" type="ORF">HFA01_29130</name>
</gene>
<dbReference type="SUPFAM" id="SSF53955">
    <property type="entry name" value="Lysozyme-like"/>
    <property type="match status" value="1"/>
</dbReference>
<dbReference type="InterPro" id="IPR051922">
    <property type="entry name" value="Bact_Sporulation_Assoc"/>
</dbReference>
<dbReference type="Gene3D" id="1.10.530.10">
    <property type="match status" value="1"/>
</dbReference>
<evidence type="ECO:0000259" key="2">
    <source>
        <dbReference type="Pfam" id="PF01464"/>
    </source>
</evidence>
<accession>A0A511WWE4</accession>
<dbReference type="Proteomes" id="UP000321886">
    <property type="component" value="Unassembled WGS sequence"/>
</dbReference>
<dbReference type="Pfam" id="PF04122">
    <property type="entry name" value="CW_binding_2"/>
    <property type="match status" value="3"/>
</dbReference>
<dbReference type="Pfam" id="PF01464">
    <property type="entry name" value="SLT"/>
    <property type="match status" value="1"/>
</dbReference>
<feature type="chain" id="PRO_5039728993" description="SH3b domain-containing protein" evidence="1">
    <location>
        <begin position="26"/>
        <end position="793"/>
    </location>
</feature>
<feature type="domain" description="Transglycosylase SLT" evidence="2">
    <location>
        <begin position="206"/>
        <end position="345"/>
    </location>
</feature>
<dbReference type="PANTHER" id="PTHR30032">
    <property type="entry name" value="N-ACETYLMURAMOYL-L-ALANINE AMIDASE-RELATED"/>
    <property type="match status" value="1"/>
</dbReference>
<proteinExistence type="predicted"/>
<dbReference type="InterPro" id="IPR023346">
    <property type="entry name" value="Lysozyme-like_dom_sf"/>
</dbReference>
<dbReference type="Pfam" id="PF08239">
    <property type="entry name" value="SH3_3"/>
    <property type="match status" value="1"/>
</dbReference>
<dbReference type="Gene3D" id="2.30.30.40">
    <property type="entry name" value="SH3 Domains"/>
    <property type="match status" value="1"/>
</dbReference>
<reference evidence="4 5" key="1">
    <citation type="submission" date="2019-07" db="EMBL/GenBank/DDBJ databases">
        <title>Whole genome shotgun sequence of Halobacillus faecis NBRC 103569.</title>
        <authorList>
            <person name="Hosoyama A."/>
            <person name="Uohara A."/>
            <person name="Ohji S."/>
            <person name="Ichikawa N."/>
        </authorList>
    </citation>
    <scope>NUCLEOTIDE SEQUENCE [LARGE SCALE GENOMIC DNA]</scope>
    <source>
        <strain evidence="4 5">NBRC 103569</strain>
    </source>
</reference>
<dbReference type="Gene3D" id="3.40.50.12090">
    <property type="match status" value="2"/>
</dbReference>
<name>A0A511WWE4_9BACI</name>
<dbReference type="InterPro" id="IPR007253">
    <property type="entry name" value="Cell_wall-bd_2"/>
</dbReference>